<feature type="repeat" description="PPR" evidence="2">
    <location>
        <begin position="9"/>
        <end position="43"/>
    </location>
</feature>
<sequence>MEEFGIKPDEITFSTIMNAWNSAGLTDKCQEIFHDMIRVGIEPDVNEFSIIAMGYARAGEPKNKAESILKFNSGLQSERVILPHKSPDSSEGSLQSVDTLWVGTKLILLSHTPICLRCDRSYVGRSSF</sequence>
<dbReference type="NCBIfam" id="TIGR00756">
    <property type="entry name" value="PPR"/>
    <property type="match status" value="1"/>
</dbReference>
<organism evidence="3 4">
    <name type="scientific">Punica granatum</name>
    <name type="common">Pomegranate</name>
    <dbReference type="NCBI Taxonomy" id="22663"/>
    <lineage>
        <taxon>Eukaryota</taxon>
        <taxon>Viridiplantae</taxon>
        <taxon>Streptophyta</taxon>
        <taxon>Embryophyta</taxon>
        <taxon>Tracheophyta</taxon>
        <taxon>Spermatophyta</taxon>
        <taxon>Magnoliopsida</taxon>
        <taxon>eudicotyledons</taxon>
        <taxon>Gunneridae</taxon>
        <taxon>Pentapetalae</taxon>
        <taxon>rosids</taxon>
        <taxon>malvids</taxon>
        <taxon>Myrtales</taxon>
        <taxon>Lythraceae</taxon>
        <taxon>Punica</taxon>
    </lineage>
</organism>
<proteinExistence type="predicted"/>
<dbReference type="PANTHER" id="PTHR47931:SF2">
    <property type="entry name" value="OS01G0228400 PROTEIN"/>
    <property type="match status" value="1"/>
</dbReference>
<evidence type="ECO:0000256" key="2">
    <source>
        <dbReference type="PROSITE-ProRule" id="PRU00708"/>
    </source>
</evidence>
<dbReference type="EMBL" id="PGOL01004197">
    <property type="protein sequence ID" value="PKI38175.1"/>
    <property type="molecule type" value="Genomic_DNA"/>
</dbReference>
<gene>
    <name evidence="3" type="ORF">CRG98_041428</name>
</gene>
<name>A0A2I0I2H4_PUNGR</name>
<evidence type="ECO:0000313" key="3">
    <source>
        <dbReference type="EMBL" id="PKI38175.1"/>
    </source>
</evidence>
<protein>
    <recommendedName>
        <fullName evidence="5">Pentatricopeptide repeat-containing protein</fullName>
    </recommendedName>
</protein>
<dbReference type="PANTHER" id="PTHR47931">
    <property type="entry name" value="OS01G0228400 PROTEIN"/>
    <property type="match status" value="1"/>
</dbReference>
<dbReference type="Proteomes" id="UP000233551">
    <property type="component" value="Unassembled WGS sequence"/>
</dbReference>
<dbReference type="AlphaFoldDB" id="A0A2I0I2H4"/>
<dbReference type="Pfam" id="PF01535">
    <property type="entry name" value="PPR"/>
    <property type="match status" value="1"/>
</dbReference>
<keyword evidence="4" id="KW-1185">Reference proteome</keyword>
<dbReference type="PROSITE" id="PS51375">
    <property type="entry name" value="PPR"/>
    <property type="match status" value="1"/>
</dbReference>
<dbReference type="InterPro" id="IPR002885">
    <property type="entry name" value="PPR_rpt"/>
</dbReference>
<reference evidence="3 4" key="1">
    <citation type="submission" date="2017-11" db="EMBL/GenBank/DDBJ databases">
        <title>De-novo sequencing of pomegranate (Punica granatum L.) genome.</title>
        <authorList>
            <person name="Akparov Z."/>
            <person name="Amiraslanov A."/>
            <person name="Hajiyeva S."/>
            <person name="Abbasov M."/>
            <person name="Kaur K."/>
            <person name="Hamwieh A."/>
            <person name="Solovyev V."/>
            <person name="Salamov A."/>
            <person name="Braich B."/>
            <person name="Kosarev P."/>
            <person name="Mahmoud A."/>
            <person name="Hajiyev E."/>
            <person name="Babayeva S."/>
            <person name="Izzatullayeva V."/>
            <person name="Mammadov A."/>
            <person name="Mammadov A."/>
            <person name="Sharifova S."/>
            <person name="Ojaghi J."/>
            <person name="Eynullazada K."/>
            <person name="Bayramov B."/>
            <person name="Abdulazimova A."/>
            <person name="Shahmuradov I."/>
        </authorList>
    </citation>
    <scope>NUCLEOTIDE SEQUENCE [LARGE SCALE GENOMIC DNA]</scope>
    <source>
        <strain evidence="4">cv. AG2017</strain>
        <tissue evidence="3">Leaf</tissue>
    </source>
</reference>
<evidence type="ECO:0000256" key="1">
    <source>
        <dbReference type="ARBA" id="ARBA00022737"/>
    </source>
</evidence>
<evidence type="ECO:0000313" key="4">
    <source>
        <dbReference type="Proteomes" id="UP000233551"/>
    </source>
</evidence>
<keyword evidence="1" id="KW-0677">Repeat</keyword>
<dbReference type="Gene3D" id="1.25.40.10">
    <property type="entry name" value="Tetratricopeptide repeat domain"/>
    <property type="match status" value="1"/>
</dbReference>
<accession>A0A2I0I2H4</accession>
<dbReference type="STRING" id="22663.A0A2I0I2H4"/>
<dbReference type="InterPro" id="IPR011990">
    <property type="entry name" value="TPR-like_helical_dom_sf"/>
</dbReference>
<comment type="caution">
    <text evidence="3">The sequence shown here is derived from an EMBL/GenBank/DDBJ whole genome shotgun (WGS) entry which is preliminary data.</text>
</comment>
<evidence type="ECO:0008006" key="5">
    <source>
        <dbReference type="Google" id="ProtNLM"/>
    </source>
</evidence>